<reference evidence="2 3" key="1">
    <citation type="submission" date="2024-09" db="EMBL/GenBank/DDBJ databases">
        <title>Chromosome-scale assembly of Riccia sorocarpa.</title>
        <authorList>
            <person name="Paukszto L."/>
        </authorList>
    </citation>
    <scope>NUCLEOTIDE SEQUENCE [LARGE SCALE GENOMIC DNA]</scope>
    <source>
        <strain evidence="2">LP-2024</strain>
        <tissue evidence="2">Aerial parts of the thallus</tissue>
    </source>
</reference>
<feature type="compositionally biased region" description="Basic residues" evidence="1">
    <location>
        <begin position="1"/>
        <end position="11"/>
    </location>
</feature>
<feature type="compositionally biased region" description="Acidic residues" evidence="1">
    <location>
        <begin position="135"/>
        <end position="156"/>
    </location>
</feature>
<evidence type="ECO:0000313" key="2">
    <source>
        <dbReference type="EMBL" id="KAL3699583.1"/>
    </source>
</evidence>
<accession>A0ABD3I7B7</accession>
<feature type="region of interest" description="Disordered" evidence="1">
    <location>
        <begin position="63"/>
        <end position="97"/>
    </location>
</feature>
<name>A0ABD3I7B7_9MARC</name>
<evidence type="ECO:0000256" key="1">
    <source>
        <dbReference type="SAM" id="MobiDB-lite"/>
    </source>
</evidence>
<feature type="compositionally biased region" description="Acidic residues" evidence="1">
    <location>
        <begin position="276"/>
        <end position="287"/>
    </location>
</feature>
<dbReference type="AlphaFoldDB" id="A0ABD3I7B7"/>
<dbReference type="Proteomes" id="UP001633002">
    <property type="component" value="Unassembled WGS sequence"/>
</dbReference>
<sequence length="344" mass="37195">MGSGGKSRKPVSSKGTVVPGSNAPASGRSNAGSGSQKGVSNQDPGESKNAVCTLGASVVKLNESMSQNTGNLAPGQSNHQSQSGAKTSSTNQQNDSTWSAPSLVTLQQNWEMIPVDPLLQLSSSIGASQRSIPDEPADIDDVMSQGEEENETENDNESSNSIALTQRRNRMRTIRKLKKAKTIWFTPDDLCSRMTPVWVELRDVKTCLMDFALEMLQMVGPVLYAAKKVGTGKSNIIRGCVMVDLNQELRDVVKVVVPEAPDRIMKQAIRYTKLPDDEEEDKEDPMEQDNTANGGQQRTNNTSHQGNKSGGQTMIPANNVNTQGDQLTGLKHSIDSPDRRLSLA</sequence>
<dbReference type="EMBL" id="JBJQOH010000001">
    <property type="protein sequence ID" value="KAL3699583.1"/>
    <property type="molecule type" value="Genomic_DNA"/>
</dbReference>
<feature type="compositionally biased region" description="Polar residues" evidence="1">
    <location>
        <begin position="290"/>
        <end position="326"/>
    </location>
</feature>
<protein>
    <recommendedName>
        <fullName evidence="4">DUF4283 domain-containing protein</fullName>
    </recommendedName>
</protein>
<keyword evidence="3" id="KW-1185">Reference proteome</keyword>
<evidence type="ECO:0000313" key="3">
    <source>
        <dbReference type="Proteomes" id="UP001633002"/>
    </source>
</evidence>
<gene>
    <name evidence="2" type="ORF">R1sor_017605</name>
</gene>
<feature type="compositionally biased region" description="Polar residues" evidence="1">
    <location>
        <begin position="23"/>
        <end position="44"/>
    </location>
</feature>
<comment type="caution">
    <text evidence="2">The sequence shown here is derived from an EMBL/GenBank/DDBJ whole genome shotgun (WGS) entry which is preliminary data.</text>
</comment>
<feature type="region of interest" description="Disordered" evidence="1">
    <location>
        <begin position="1"/>
        <end position="51"/>
    </location>
</feature>
<evidence type="ECO:0008006" key="4">
    <source>
        <dbReference type="Google" id="ProtNLM"/>
    </source>
</evidence>
<organism evidence="2 3">
    <name type="scientific">Riccia sorocarpa</name>
    <dbReference type="NCBI Taxonomy" id="122646"/>
    <lineage>
        <taxon>Eukaryota</taxon>
        <taxon>Viridiplantae</taxon>
        <taxon>Streptophyta</taxon>
        <taxon>Embryophyta</taxon>
        <taxon>Marchantiophyta</taxon>
        <taxon>Marchantiopsida</taxon>
        <taxon>Marchantiidae</taxon>
        <taxon>Marchantiales</taxon>
        <taxon>Ricciaceae</taxon>
        <taxon>Riccia</taxon>
    </lineage>
</organism>
<feature type="region of interest" description="Disordered" evidence="1">
    <location>
        <begin position="269"/>
        <end position="344"/>
    </location>
</feature>
<proteinExistence type="predicted"/>
<feature type="region of interest" description="Disordered" evidence="1">
    <location>
        <begin position="126"/>
        <end position="164"/>
    </location>
</feature>
<feature type="compositionally biased region" description="Basic and acidic residues" evidence="1">
    <location>
        <begin position="332"/>
        <end position="344"/>
    </location>
</feature>